<feature type="transmembrane region" description="Helical" evidence="9">
    <location>
        <begin position="168"/>
        <end position="187"/>
    </location>
</feature>
<dbReference type="GO" id="GO:0005789">
    <property type="term" value="C:endoplasmic reticulum membrane"/>
    <property type="evidence" value="ECO:0007669"/>
    <property type="project" value="UniProtKB-SubCell"/>
</dbReference>
<keyword evidence="2 9" id="KW-0812">Transmembrane</keyword>
<evidence type="ECO:0000256" key="1">
    <source>
        <dbReference type="ARBA" id="ARBA00004477"/>
    </source>
</evidence>
<feature type="transmembrane region" description="Helical" evidence="9">
    <location>
        <begin position="59"/>
        <end position="81"/>
    </location>
</feature>
<evidence type="ECO:0000256" key="8">
    <source>
        <dbReference type="SAM" id="MobiDB-lite"/>
    </source>
</evidence>
<feature type="transmembrane region" description="Helical" evidence="9">
    <location>
        <begin position="87"/>
        <end position="105"/>
    </location>
</feature>
<dbReference type="PANTHER" id="PTHR14969:SF28">
    <property type="entry name" value="DIHYDROSPHINGOSINE 1-PHOSPHATE PHOSPHATASE LCB3-RELATED"/>
    <property type="match status" value="1"/>
</dbReference>
<protein>
    <recommendedName>
        <fullName evidence="10">Phosphatidic acid phosphatase type 2/haloperoxidase domain-containing protein</fullName>
    </recommendedName>
</protein>
<feature type="transmembrane region" description="Helical" evidence="9">
    <location>
        <begin position="488"/>
        <end position="510"/>
    </location>
</feature>
<feature type="transmembrane region" description="Helical" evidence="9">
    <location>
        <begin position="235"/>
        <end position="253"/>
    </location>
</feature>
<organism evidence="11 12">
    <name type="scientific">Gymnopus androsaceus JB14</name>
    <dbReference type="NCBI Taxonomy" id="1447944"/>
    <lineage>
        <taxon>Eukaryota</taxon>
        <taxon>Fungi</taxon>
        <taxon>Dikarya</taxon>
        <taxon>Basidiomycota</taxon>
        <taxon>Agaricomycotina</taxon>
        <taxon>Agaricomycetes</taxon>
        <taxon>Agaricomycetidae</taxon>
        <taxon>Agaricales</taxon>
        <taxon>Marasmiineae</taxon>
        <taxon>Omphalotaceae</taxon>
        <taxon>Gymnopus</taxon>
    </lineage>
</organism>
<proteinExistence type="inferred from homology"/>
<feature type="transmembrane region" description="Helical" evidence="9">
    <location>
        <begin position="273"/>
        <end position="294"/>
    </location>
</feature>
<keyword evidence="12" id="KW-1185">Reference proteome</keyword>
<evidence type="ECO:0000256" key="2">
    <source>
        <dbReference type="ARBA" id="ARBA00022692"/>
    </source>
</evidence>
<evidence type="ECO:0000256" key="5">
    <source>
        <dbReference type="ARBA" id="ARBA00022989"/>
    </source>
</evidence>
<dbReference type="AlphaFoldDB" id="A0A6A4IAG4"/>
<feature type="region of interest" description="Disordered" evidence="8">
    <location>
        <begin position="441"/>
        <end position="468"/>
    </location>
</feature>
<evidence type="ECO:0000313" key="11">
    <source>
        <dbReference type="EMBL" id="KAE9407611.1"/>
    </source>
</evidence>
<feature type="domain" description="Phosphatidic acid phosphatase type 2/haloperoxidase" evidence="10">
    <location>
        <begin position="84"/>
        <end position="215"/>
    </location>
</feature>
<dbReference type="InterPro" id="IPR000326">
    <property type="entry name" value="PAP2/HPO"/>
</dbReference>
<comment type="subcellular location">
    <subcellularLocation>
        <location evidence="1">Endoplasmic reticulum membrane</location>
        <topology evidence="1">Multi-pass membrane protein</topology>
    </subcellularLocation>
</comment>
<evidence type="ECO:0000259" key="10">
    <source>
        <dbReference type="SMART" id="SM00014"/>
    </source>
</evidence>
<evidence type="ECO:0000256" key="3">
    <source>
        <dbReference type="ARBA" id="ARBA00022801"/>
    </source>
</evidence>
<sequence length="530" mass="58181">MSEKKEGPYDAHVSDSPSYARISPFRSSIRSFLLPLITWESHLIASLQRRLRSPFLDAYFVYTSSLGTHTFFMILLPAMFFFGFKEVGMGLVFVMGLGVYGSSWMKDFVCSPRPLAPPVTRLTLGNHHLEYGFPSTHSTNSVSIALFFWGYLHTSSLSPFSASPSESILPYFSCSLILFVYAFSIVFGRIYTAMHSFTDCAVGVLLGALIWVGVRGMGYWGCRQFCFRQARGSNSLSAWPPIILTAVFLTLVNQHPQPVDDCPCFEDALAMGAVVYGALLGKWGFVYFGMDGLIEKVGGPRPMIGSGWVLAPPAGLSANTTLPFNVPTWVASSTSSPLWQILLFTLTAAAKLFLGIMLIFAWRLLAKTVLGFVLPRVFRLIASAVGGFEWLGMPNRRFYLPATEYQRRCTKRTSTPPIPSVIDLPGSLTVGVEDQGGIGSGVKNRSKPLENGTNGTNGSWGVNGDVGDGEKQTNVKQRKNYMHYDADVLTKVIVYAGIAILSIEITPLVFELLGWGVYVWPPEGVRVLGV</sequence>
<reference evidence="11" key="1">
    <citation type="journal article" date="2019" name="Environ. Microbiol.">
        <title>Fungal ecological strategies reflected in gene transcription - a case study of two litter decomposers.</title>
        <authorList>
            <person name="Barbi F."/>
            <person name="Kohler A."/>
            <person name="Barry K."/>
            <person name="Baskaran P."/>
            <person name="Daum C."/>
            <person name="Fauchery L."/>
            <person name="Ihrmark K."/>
            <person name="Kuo A."/>
            <person name="LaButti K."/>
            <person name="Lipzen A."/>
            <person name="Morin E."/>
            <person name="Grigoriev I.V."/>
            <person name="Henrissat B."/>
            <person name="Lindahl B."/>
            <person name="Martin F."/>
        </authorList>
    </citation>
    <scope>NUCLEOTIDE SEQUENCE</scope>
    <source>
        <strain evidence="11">JB14</strain>
    </source>
</reference>
<evidence type="ECO:0000256" key="7">
    <source>
        <dbReference type="ARBA" id="ARBA00038324"/>
    </source>
</evidence>
<dbReference type="InterPro" id="IPR036938">
    <property type="entry name" value="PAP2/HPO_sf"/>
</dbReference>
<accession>A0A6A4IAG4</accession>
<dbReference type="Gene3D" id="1.20.144.10">
    <property type="entry name" value="Phosphatidic acid phosphatase type 2/haloperoxidase"/>
    <property type="match status" value="1"/>
</dbReference>
<keyword evidence="6 9" id="KW-0472">Membrane</keyword>
<feature type="transmembrane region" description="Helical" evidence="9">
    <location>
        <begin position="193"/>
        <end position="214"/>
    </location>
</feature>
<evidence type="ECO:0000313" key="12">
    <source>
        <dbReference type="Proteomes" id="UP000799118"/>
    </source>
</evidence>
<dbReference type="GO" id="GO:0042392">
    <property type="term" value="F:sphingosine-1-phosphate phosphatase activity"/>
    <property type="evidence" value="ECO:0007669"/>
    <property type="project" value="TreeGrafter"/>
</dbReference>
<keyword evidence="5 9" id="KW-1133">Transmembrane helix</keyword>
<keyword evidence="4" id="KW-0256">Endoplasmic reticulum</keyword>
<dbReference type="CDD" id="cd03388">
    <property type="entry name" value="PAP2_SPPase1"/>
    <property type="match status" value="1"/>
</dbReference>
<keyword evidence="3" id="KW-0378">Hydrolase</keyword>
<dbReference type="Pfam" id="PF01569">
    <property type="entry name" value="PAP2"/>
    <property type="match status" value="1"/>
</dbReference>
<dbReference type="PANTHER" id="PTHR14969">
    <property type="entry name" value="SPHINGOSINE-1-PHOSPHATE PHOSPHOHYDROLASE"/>
    <property type="match status" value="1"/>
</dbReference>
<feature type="transmembrane region" description="Helical" evidence="9">
    <location>
        <begin position="341"/>
        <end position="362"/>
    </location>
</feature>
<dbReference type="EMBL" id="ML769395">
    <property type="protein sequence ID" value="KAE9407611.1"/>
    <property type="molecule type" value="Genomic_DNA"/>
</dbReference>
<evidence type="ECO:0000256" key="9">
    <source>
        <dbReference type="SAM" id="Phobius"/>
    </source>
</evidence>
<dbReference type="SMART" id="SM00014">
    <property type="entry name" value="acidPPc"/>
    <property type="match status" value="1"/>
</dbReference>
<comment type="similarity">
    <text evidence="7">Belongs to the type 2 lipid phosphate phosphatase family.</text>
</comment>
<feature type="compositionally biased region" description="Polar residues" evidence="8">
    <location>
        <begin position="451"/>
        <end position="460"/>
    </location>
</feature>
<name>A0A6A4IAG4_9AGAR</name>
<dbReference type="OrthoDB" id="301434at2759"/>
<evidence type="ECO:0000256" key="4">
    <source>
        <dbReference type="ARBA" id="ARBA00022824"/>
    </source>
</evidence>
<dbReference type="Proteomes" id="UP000799118">
    <property type="component" value="Unassembled WGS sequence"/>
</dbReference>
<dbReference type="SUPFAM" id="SSF48317">
    <property type="entry name" value="Acid phosphatase/Vanadium-dependent haloperoxidase"/>
    <property type="match status" value="1"/>
</dbReference>
<evidence type="ECO:0000256" key="6">
    <source>
        <dbReference type="ARBA" id="ARBA00023136"/>
    </source>
</evidence>
<gene>
    <name evidence="11" type="ORF">BT96DRAFT_809540</name>
</gene>